<evidence type="ECO:0000313" key="3">
    <source>
        <dbReference type="Proteomes" id="UP000635316"/>
    </source>
</evidence>
<organism evidence="2 3">
    <name type="scientific">Advenella mandrilli</name>
    <dbReference type="NCBI Taxonomy" id="2800330"/>
    <lineage>
        <taxon>Bacteria</taxon>
        <taxon>Pseudomonadati</taxon>
        <taxon>Pseudomonadota</taxon>
        <taxon>Betaproteobacteria</taxon>
        <taxon>Burkholderiales</taxon>
        <taxon>Alcaligenaceae</taxon>
    </lineage>
</organism>
<dbReference type="Gene3D" id="1.10.630.10">
    <property type="entry name" value="Cytochrome P450"/>
    <property type="match status" value="1"/>
</dbReference>
<gene>
    <name evidence="2" type="ORF">JHL22_02610</name>
</gene>
<dbReference type="EMBL" id="JAENGP010000002">
    <property type="protein sequence ID" value="MBK1780103.1"/>
    <property type="molecule type" value="Genomic_DNA"/>
</dbReference>
<sequence>MNEVAQISEDVRNASVSTDPIAAYDELRQQCPVMHDRHLHRVLFRHEDVLSVLKDHKTFSNAVSRHVSVPNGMDQPEHTVYRALIEPYFSAERMAAFEPVCRQIAANLVKQAPKNREFEFIEDFARVYAVQVQCAFLGWPESLHEPLNQWVRKNHQATLAQDRQAMSDIALEFDGYIRSLLKERRQAGNQAPNDITTALMRETVNGQPVPDEVIVSILRNWTVGELGTIAACVGILVKYLAERLKLQHQMRYKPKLLPATIDEILRIHPPLMASRRVASKAVTIGGQAIEAGERLTLLWASANRDEAVFGNPDELRTDREPSQNLLYGAGIHICPGAPLARLELRLVMEELLRDTSRFSLGENTWPVHAKYPAGGFDALPVKLFVENCCGACS</sequence>
<dbReference type="InterPro" id="IPR036396">
    <property type="entry name" value="Cyt_P450_sf"/>
</dbReference>
<comment type="similarity">
    <text evidence="1">Belongs to the cytochrome P450 family.</text>
</comment>
<evidence type="ECO:0000256" key="1">
    <source>
        <dbReference type="ARBA" id="ARBA00010617"/>
    </source>
</evidence>
<dbReference type="Pfam" id="PF00067">
    <property type="entry name" value="p450"/>
    <property type="match status" value="1"/>
</dbReference>
<dbReference type="SUPFAM" id="SSF48264">
    <property type="entry name" value="Cytochrome P450"/>
    <property type="match status" value="1"/>
</dbReference>
<accession>A0ABS1EAY2</accession>
<evidence type="ECO:0000313" key="2">
    <source>
        <dbReference type="EMBL" id="MBK1780103.1"/>
    </source>
</evidence>
<dbReference type="PANTHER" id="PTHR46696:SF6">
    <property type="entry name" value="P450, PUTATIVE (EUROFUNG)-RELATED"/>
    <property type="match status" value="1"/>
</dbReference>
<name>A0ABS1EAY2_9BURK</name>
<comment type="caution">
    <text evidence="2">The sequence shown here is derived from an EMBL/GenBank/DDBJ whole genome shotgun (WGS) entry which is preliminary data.</text>
</comment>
<dbReference type="PANTHER" id="PTHR46696">
    <property type="entry name" value="P450, PUTATIVE (EUROFUNG)-RELATED"/>
    <property type="match status" value="1"/>
</dbReference>
<proteinExistence type="inferred from homology"/>
<dbReference type="CDD" id="cd11079">
    <property type="entry name" value="Cyp_unk"/>
    <property type="match status" value="1"/>
</dbReference>
<dbReference type="InterPro" id="IPR001128">
    <property type="entry name" value="Cyt_P450"/>
</dbReference>
<dbReference type="InterPro" id="IPR002397">
    <property type="entry name" value="Cyt_P450_B"/>
</dbReference>
<dbReference type="PRINTS" id="PR00359">
    <property type="entry name" value="BP450"/>
</dbReference>
<dbReference type="RefSeq" id="WP_200233497.1">
    <property type="nucleotide sequence ID" value="NZ_JAENGP010000002.1"/>
</dbReference>
<protein>
    <submittedName>
        <fullName evidence="2">Cytochrome P450</fullName>
    </submittedName>
</protein>
<keyword evidence="3" id="KW-1185">Reference proteome</keyword>
<reference evidence="2 3" key="1">
    <citation type="submission" date="2020-12" db="EMBL/GenBank/DDBJ databases">
        <authorList>
            <person name="Lu T."/>
            <person name="Wang Q."/>
            <person name="Han X."/>
        </authorList>
    </citation>
    <scope>NUCLEOTIDE SEQUENCE [LARGE SCALE GENOMIC DNA]</scope>
    <source>
        <strain evidence="2 3">WQ 585</strain>
    </source>
</reference>
<dbReference type="Proteomes" id="UP000635316">
    <property type="component" value="Unassembled WGS sequence"/>
</dbReference>